<dbReference type="EMBL" id="JAFEMO010000010">
    <property type="protein sequence ID" value="KAH7560459.1"/>
    <property type="molecule type" value="Genomic_DNA"/>
</dbReference>
<feature type="region of interest" description="Disordered" evidence="1">
    <location>
        <begin position="34"/>
        <end position="103"/>
    </location>
</feature>
<name>A0ABQ8HHC9_9ROSI</name>
<gene>
    <name evidence="2" type="ORF">JRO89_XS10G0025900</name>
</gene>
<evidence type="ECO:0000313" key="3">
    <source>
        <dbReference type="Proteomes" id="UP000827721"/>
    </source>
</evidence>
<accession>A0ABQ8HHC9</accession>
<feature type="compositionally biased region" description="Basic and acidic residues" evidence="1">
    <location>
        <begin position="66"/>
        <end position="77"/>
    </location>
</feature>
<sequence>MNAHFFSQARCPHSTSTHTRLLIHLNLHIDMGACPKESLDPELSDEMEEEDDTSTPASKPRKVAKEHKDQLERLQEKDDVDTDVEDADMQSDDEILGQDVENGEEKPSIMFSIMSSSVFNEIMLFVLSEMDGI</sequence>
<comment type="caution">
    <text evidence="2">The sequence shown here is derived from an EMBL/GenBank/DDBJ whole genome shotgun (WGS) entry which is preliminary data.</text>
</comment>
<feature type="compositionally biased region" description="Acidic residues" evidence="1">
    <location>
        <begin position="40"/>
        <end position="53"/>
    </location>
</feature>
<dbReference type="Proteomes" id="UP000827721">
    <property type="component" value="Unassembled WGS sequence"/>
</dbReference>
<protein>
    <submittedName>
        <fullName evidence="2">Uncharacterized protein</fullName>
    </submittedName>
</protein>
<keyword evidence="3" id="KW-1185">Reference proteome</keyword>
<evidence type="ECO:0000313" key="2">
    <source>
        <dbReference type="EMBL" id="KAH7560459.1"/>
    </source>
</evidence>
<organism evidence="2 3">
    <name type="scientific">Xanthoceras sorbifolium</name>
    <dbReference type="NCBI Taxonomy" id="99658"/>
    <lineage>
        <taxon>Eukaryota</taxon>
        <taxon>Viridiplantae</taxon>
        <taxon>Streptophyta</taxon>
        <taxon>Embryophyta</taxon>
        <taxon>Tracheophyta</taxon>
        <taxon>Spermatophyta</taxon>
        <taxon>Magnoliopsida</taxon>
        <taxon>eudicotyledons</taxon>
        <taxon>Gunneridae</taxon>
        <taxon>Pentapetalae</taxon>
        <taxon>rosids</taxon>
        <taxon>malvids</taxon>
        <taxon>Sapindales</taxon>
        <taxon>Sapindaceae</taxon>
        <taxon>Xanthoceroideae</taxon>
        <taxon>Xanthoceras</taxon>
    </lineage>
</organism>
<evidence type="ECO:0000256" key="1">
    <source>
        <dbReference type="SAM" id="MobiDB-lite"/>
    </source>
</evidence>
<reference evidence="2 3" key="1">
    <citation type="submission" date="2021-02" db="EMBL/GenBank/DDBJ databases">
        <title>Plant Genome Project.</title>
        <authorList>
            <person name="Zhang R.-G."/>
        </authorList>
    </citation>
    <scope>NUCLEOTIDE SEQUENCE [LARGE SCALE GENOMIC DNA]</scope>
    <source>
        <tissue evidence="2">Leaves</tissue>
    </source>
</reference>
<feature type="compositionally biased region" description="Acidic residues" evidence="1">
    <location>
        <begin position="78"/>
        <end position="96"/>
    </location>
</feature>
<proteinExistence type="predicted"/>